<dbReference type="GeneID" id="114246342"/>
<dbReference type="OrthoDB" id="7344163at2759"/>
<proteinExistence type="predicted"/>
<keyword evidence="4" id="KW-1185">Reference proteome</keyword>
<keyword evidence="2" id="KW-0812">Transmembrane</keyword>
<organism evidence="4 5">
    <name type="scientific">Bombyx mandarina</name>
    <name type="common">Wild silk moth</name>
    <name type="synonym">Wild silkworm</name>
    <dbReference type="NCBI Taxonomy" id="7092"/>
    <lineage>
        <taxon>Eukaryota</taxon>
        <taxon>Metazoa</taxon>
        <taxon>Ecdysozoa</taxon>
        <taxon>Arthropoda</taxon>
        <taxon>Hexapoda</taxon>
        <taxon>Insecta</taxon>
        <taxon>Pterygota</taxon>
        <taxon>Neoptera</taxon>
        <taxon>Endopterygota</taxon>
        <taxon>Lepidoptera</taxon>
        <taxon>Glossata</taxon>
        <taxon>Ditrysia</taxon>
        <taxon>Bombycoidea</taxon>
        <taxon>Bombycidae</taxon>
        <taxon>Bombycinae</taxon>
        <taxon>Bombyx</taxon>
    </lineage>
</organism>
<feature type="chain" id="PRO_5026983531" evidence="3">
    <location>
        <begin position="23"/>
        <end position="205"/>
    </location>
</feature>
<dbReference type="InterPro" id="IPR045860">
    <property type="entry name" value="Snake_toxin-like_sf"/>
</dbReference>
<dbReference type="AlphaFoldDB" id="A0A6J2K0U5"/>
<dbReference type="KEGG" id="bman:114246342"/>
<dbReference type="Proteomes" id="UP000504629">
    <property type="component" value="Unplaced"/>
</dbReference>
<protein>
    <submittedName>
        <fullName evidence="5">Uncharacterized protein LOC114246342</fullName>
    </submittedName>
</protein>
<feature type="compositionally biased region" description="Acidic residues" evidence="1">
    <location>
        <begin position="25"/>
        <end position="51"/>
    </location>
</feature>
<keyword evidence="2" id="KW-0472">Membrane</keyword>
<reference evidence="5" key="1">
    <citation type="submission" date="2025-08" db="UniProtKB">
        <authorList>
            <consortium name="RefSeq"/>
        </authorList>
    </citation>
    <scope>IDENTIFICATION</scope>
    <source>
        <tissue evidence="5">Silk gland</tissue>
    </source>
</reference>
<evidence type="ECO:0000256" key="1">
    <source>
        <dbReference type="SAM" id="MobiDB-lite"/>
    </source>
</evidence>
<keyword evidence="3" id="KW-0732">Signal</keyword>
<gene>
    <name evidence="5" type="primary">LOC114246342</name>
</gene>
<feature type="signal peptide" evidence="3">
    <location>
        <begin position="1"/>
        <end position="22"/>
    </location>
</feature>
<feature type="transmembrane region" description="Helical" evidence="2">
    <location>
        <begin position="181"/>
        <end position="200"/>
    </location>
</feature>
<name>A0A6J2K0U5_BOMMA</name>
<feature type="region of interest" description="Disordered" evidence="1">
    <location>
        <begin position="21"/>
        <end position="67"/>
    </location>
</feature>
<dbReference type="SUPFAM" id="SSF57302">
    <property type="entry name" value="Snake toxin-like"/>
    <property type="match status" value="1"/>
</dbReference>
<dbReference type="RefSeq" id="XP_028034617.1">
    <property type="nucleotide sequence ID" value="XM_028178816.1"/>
</dbReference>
<keyword evidence="2" id="KW-1133">Transmembrane helix</keyword>
<evidence type="ECO:0000313" key="4">
    <source>
        <dbReference type="Proteomes" id="UP000504629"/>
    </source>
</evidence>
<accession>A0A6J2K0U5</accession>
<sequence length="205" mass="22788">MVRWRYCFVLAVLLLLPMRTGSKMDEDDDDEQNEDGGEGEEDNGDEEEDEPPEKIEAPGRRAPPVLAAPKTIAPLTRTTSRRLLECYVCAYKTDTPIRSCLDPAKHRVHVITCHSTEDKCFTSVTSRGSDNNYEAVIRGCKSGCVGSPDTTCCELNRCNNQAFAMPIISKQILTANKTEKIMPPTILFFVTVLLLLQTVVKVSFA</sequence>
<evidence type="ECO:0000256" key="3">
    <source>
        <dbReference type="SAM" id="SignalP"/>
    </source>
</evidence>
<evidence type="ECO:0000256" key="2">
    <source>
        <dbReference type="SAM" id="Phobius"/>
    </source>
</evidence>
<evidence type="ECO:0000313" key="5">
    <source>
        <dbReference type="RefSeq" id="XP_028034617.1"/>
    </source>
</evidence>